<dbReference type="AlphaFoldDB" id="A0A9D4H0H5"/>
<evidence type="ECO:0000313" key="2">
    <source>
        <dbReference type="Proteomes" id="UP000828390"/>
    </source>
</evidence>
<sequence>MYKAYAAKLPDGFSNDDDPFYLAPRTKEGCSSNWFMRQRLAKVKQGKMLKTMAMTANIPEGKRYTNHSARAKTSWA</sequence>
<accession>A0A9D4H0H5</accession>
<protein>
    <recommendedName>
        <fullName evidence="3">DUF3504 domain-containing protein</fullName>
    </recommendedName>
</protein>
<dbReference type="EMBL" id="JAIWYP010000005">
    <property type="protein sequence ID" value="KAH3826360.1"/>
    <property type="molecule type" value="Genomic_DNA"/>
</dbReference>
<proteinExistence type="predicted"/>
<evidence type="ECO:0008006" key="3">
    <source>
        <dbReference type="Google" id="ProtNLM"/>
    </source>
</evidence>
<evidence type="ECO:0000313" key="1">
    <source>
        <dbReference type="EMBL" id="KAH3826360.1"/>
    </source>
</evidence>
<name>A0A9D4H0H5_DREPO</name>
<comment type="caution">
    <text evidence="1">The sequence shown here is derived from an EMBL/GenBank/DDBJ whole genome shotgun (WGS) entry which is preliminary data.</text>
</comment>
<reference evidence="1" key="1">
    <citation type="journal article" date="2019" name="bioRxiv">
        <title>The Genome of the Zebra Mussel, Dreissena polymorpha: A Resource for Invasive Species Research.</title>
        <authorList>
            <person name="McCartney M.A."/>
            <person name="Auch B."/>
            <person name="Kono T."/>
            <person name="Mallez S."/>
            <person name="Zhang Y."/>
            <person name="Obille A."/>
            <person name="Becker A."/>
            <person name="Abrahante J.E."/>
            <person name="Garbe J."/>
            <person name="Badalamenti J.P."/>
            <person name="Herman A."/>
            <person name="Mangelson H."/>
            <person name="Liachko I."/>
            <person name="Sullivan S."/>
            <person name="Sone E.D."/>
            <person name="Koren S."/>
            <person name="Silverstein K.A.T."/>
            <person name="Beckman K.B."/>
            <person name="Gohl D.M."/>
        </authorList>
    </citation>
    <scope>NUCLEOTIDE SEQUENCE</scope>
    <source>
        <strain evidence="1">Duluth1</strain>
        <tissue evidence="1">Whole animal</tissue>
    </source>
</reference>
<keyword evidence="2" id="KW-1185">Reference proteome</keyword>
<organism evidence="1 2">
    <name type="scientific">Dreissena polymorpha</name>
    <name type="common">Zebra mussel</name>
    <name type="synonym">Mytilus polymorpha</name>
    <dbReference type="NCBI Taxonomy" id="45954"/>
    <lineage>
        <taxon>Eukaryota</taxon>
        <taxon>Metazoa</taxon>
        <taxon>Spiralia</taxon>
        <taxon>Lophotrochozoa</taxon>
        <taxon>Mollusca</taxon>
        <taxon>Bivalvia</taxon>
        <taxon>Autobranchia</taxon>
        <taxon>Heteroconchia</taxon>
        <taxon>Euheterodonta</taxon>
        <taxon>Imparidentia</taxon>
        <taxon>Neoheterodontei</taxon>
        <taxon>Myida</taxon>
        <taxon>Dreissenoidea</taxon>
        <taxon>Dreissenidae</taxon>
        <taxon>Dreissena</taxon>
    </lineage>
</organism>
<gene>
    <name evidence="1" type="ORF">DPMN_128262</name>
</gene>
<dbReference type="Proteomes" id="UP000828390">
    <property type="component" value="Unassembled WGS sequence"/>
</dbReference>
<reference evidence="1" key="2">
    <citation type="submission" date="2020-11" db="EMBL/GenBank/DDBJ databases">
        <authorList>
            <person name="McCartney M.A."/>
            <person name="Auch B."/>
            <person name="Kono T."/>
            <person name="Mallez S."/>
            <person name="Becker A."/>
            <person name="Gohl D.M."/>
            <person name="Silverstein K.A.T."/>
            <person name="Koren S."/>
            <person name="Bechman K.B."/>
            <person name="Herman A."/>
            <person name="Abrahante J.E."/>
            <person name="Garbe J."/>
        </authorList>
    </citation>
    <scope>NUCLEOTIDE SEQUENCE</scope>
    <source>
        <strain evidence="1">Duluth1</strain>
        <tissue evidence="1">Whole animal</tissue>
    </source>
</reference>